<dbReference type="PROSITE" id="PS50404">
    <property type="entry name" value="GST_NTER"/>
    <property type="match status" value="1"/>
</dbReference>
<proteinExistence type="inferred from homology"/>
<evidence type="ECO:0000256" key="8">
    <source>
        <dbReference type="SAM" id="MobiDB-lite"/>
    </source>
</evidence>
<dbReference type="GO" id="GO:0006572">
    <property type="term" value="P:L-tyrosine catabolic process"/>
    <property type="evidence" value="ECO:0007669"/>
    <property type="project" value="UniProtKB-KW"/>
</dbReference>
<dbReference type="PANTHER" id="PTHR42673">
    <property type="entry name" value="MALEYLACETOACETATE ISOMERASE"/>
    <property type="match status" value="1"/>
</dbReference>
<dbReference type="InterPro" id="IPR004045">
    <property type="entry name" value="Glutathione_S-Trfase_N"/>
</dbReference>
<dbReference type="InterPro" id="IPR034333">
    <property type="entry name" value="GST_Zeta_N"/>
</dbReference>
<sequence>MSKPTLYSYWRSSCSWRVRIALALKGIDYDYKAINLLSGDQRSPEFLSQNPHGLVPLLIFDGTPISESIAIIEYLDEKFPNKFPKLLPDNAEDRAKVRSLAYAISSNIQPVQNLRVMKFYSKGDQAKNAEWAKHFIELGFDALEEELKKTAKKFSFGDTITLVDLCIPPQVYNARRFSVDMSKYPTIERIDKTLAEIPEFQAAQPNRQPDAPESERA</sequence>
<dbReference type="InterPro" id="IPR005955">
    <property type="entry name" value="GST_Zeta"/>
</dbReference>
<dbReference type="GO" id="GO:0006559">
    <property type="term" value="P:L-phenylalanine catabolic process"/>
    <property type="evidence" value="ECO:0007669"/>
    <property type="project" value="UniProtKB-KW"/>
</dbReference>
<dbReference type="SFLD" id="SFLDG00358">
    <property type="entry name" value="Main_(cytGST)"/>
    <property type="match status" value="1"/>
</dbReference>
<dbReference type="GO" id="GO:0005739">
    <property type="term" value="C:mitochondrion"/>
    <property type="evidence" value="ECO:0007669"/>
    <property type="project" value="TreeGrafter"/>
</dbReference>
<dbReference type="AlphaFoldDB" id="A0A914E4Y0"/>
<accession>A0A914E4Y0</accession>
<feature type="domain" description="GST C-terminal" evidence="10">
    <location>
        <begin position="90"/>
        <end position="213"/>
    </location>
</feature>
<evidence type="ECO:0000256" key="5">
    <source>
        <dbReference type="ARBA" id="ARBA00013199"/>
    </source>
</evidence>
<dbReference type="SFLD" id="SFLDS00019">
    <property type="entry name" value="Glutathione_Transferase_(cytos"/>
    <property type="match status" value="1"/>
</dbReference>
<comment type="catalytic activity">
    <reaction evidence="1">
        <text>4-maleylacetoacetate = 4-fumarylacetoacetate</text>
        <dbReference type="Rhea" id="RHEA:14817"/>
        <dbReference type="ChEBI" id="CHEBI:17105"/>
        <dbReference type="ChEBI" id="CHEBI:18034"/>
        <dbReference type="EC" id="5.2.1.2"/>
    </reaction>
</comment>
<keyword evidence="7" id="KW-0585">Phenylalanine catabolism</keyword>
<dbReference type="Gene3D" id="3.40.30.10">
    <property type="entry name" value="Glutaredoxin"/>
    <property type="match status" value="1"/>
</dbReference>
<dbReference type="InterPro" id="IPR036249">
    <property type="entry name" value="Thioredoxin-like_sf"/>
</dbReference>
<evidence type="ECO:0000259" key="9">
    <source>
        <dbReference type="PROSITE" id="PS50404"/>
    </source>
</evidence>
<name>A0A914E4Y0_9BILA</name>
<evidence type="ECO:0000313" key="12">
    <source>
        <dbReference type="WBParaSite" id="ACRNAN_scaffold578.g10161.t1"/>
    </source>
</evidence>
<comment type="similarity">
    <text evidence="4">Belongs to the GST superfamily. Zeta family.</text>
</comment>
<dbReference type="Pfam" id="PF13409">
    <property type="entry name" value="GST_N_2"/>
    <property type="match status" value="1"/>
</dbReference>
<dbReference type="GO" id="GO:0006749">
    <property type="term" value="P:glutathione metabolic process"/>
    <property type="evidence" value="ECO:0007669"/>
    <property type="project" value="TreeGrafter"/>
</dbReference>
<comment type="pathway">
    <text evidence="3">Amino-acid degradation; L-phenylalanine degradation; acetoacetate and fumarate from L-phenylalanine: step 5/6.</text>
</comment>
<dbReference type="InterPro" id="IPR004046">
    <property type="entry name" value="GST_C"/>
</dbReference>
<feature type="region of interest" description="Disordered" evidence="8">
    <location>
        <begin position="198"/>
        <end position="217"/>
    </location>
</feature>
<dbReference type="InterPro" id="IPR040079">
    <property type="entry name" value="Glutathione_S-Trfase"/>
</dbReference>
<feature type="domain" description="GST N-terminal" evidence="9">
    <location>
        <begin position="2"/>
        <end position="83"/>
    </location>
</feature>
<dbReference type="InterPro" id="IPR036282">
    <property type="entry name" value="Glutathione-S-Trfase_C_sf"/>
</dbReference>
<dbReference type="SUPFAM" id="SSF47616">
    <property type="entry name" value="GST C-terminal domain-like"/>
    <property type="match status" value="1"/>
</dbReference>
<dbReference type="InterPro" id="IPR034330">
    <property type="entry name" value="GST_Zeta_C"/>
</dbReference>
<protein>
    <recommendedName>
        <fullName evidence="5">maleylacetoacetate isomerase</fullName>
        <ecNumber evidence="5">5.2.1.2</ecNumber>
    </recommendedName>
</protein>
<dbReference type="FunFam" id="1.20.1050.10:FF:000017">
    <property type="entry name" value="Maleylacetoacetate isomerase"/>
    <property type="match status" value="1"/>
</dbReference>
<dbReference type="Gene3D" id="1.20.1050.10">
    <property type="match status" value="1"/>
</dbReference>
<dbReference type="EC" id="5.2.1.2" evidence="5"/>
<evidence type="ECO:0000259" key="10">
    <source>
        <dbReference type="PROSITE" id="PS50405"/>
    </source>
</evidence>
<dbReference type="InterPro" id="IPR010987">
    <property type="entry name" value="Glutathione-S-Trfase_C-like"/>
</dbReference>
<dbReference type="Pfam" id="PF14497">
    <property type="entry name" value="GST_C_3"/>
    <property type="match status" value="1"/>
</dbReference>
<evidence type="ECO:0000256" key="1">
    <source>
        <dbReference type="ARBA" id="ARBA00001622"/>
    </source>
</evidence>
<dbReference type="GO" id="GO:0016034">
    <property type="term" value="F:maleylacetoacetate isomerase activity"/>
    <property type="evidence" value="ECO:0007669"/>
    <property type="project" value="UniProtKB-EC"/>
</dbReference>
<dbReference type="PROSITE" id="PS50405">
    <property type="entry name" value="GST_CTER"/>
    <property type="match status" value="1"/>
</dbReference>
<dbReference type="SUPFAM" id="SSF52833">
    <property type="entry name" value="Thioredoxin-like"/>
    <property type="match status" value="1"/>
</dbReference>
<keyword evidence="6" id="KW-0828">Tyrosine catabolism</keyword>
<reference evidence="12" key="1">
    <citation type="submission" date="2022-11" db="UniProtKB">
        <authorList>
            <consortium name="WormBaseParasite"/>
        </authorList>
    </citation>
    <scope>IDENTIFICATION</scope>
</reference>
<dbReference type="CDD" id="cd03191">
    <property type="entry name" value="GST_C_Zeta"/>
    <property type="match status" value="1"/>
</dbReference>
<evidence type="ECO:0000256" key="7">
    <source>
        <dbReference type="ARBA" id="ARBA00023232"/>
    </source>
</evidence>
<organism evidence="11 12">
    <name type="scientific">Acrobeloides nanus</name>
    <dbReference type="NCBI Taxonomy" id="290746"/>
    <lineage>
        <taxon>Eukaryota</taxon>
        <taxon>Metazoa</taxon>
        <taxon>Ecdysozoa</taxon>
        <taxon>Nematoda</taxon>
        <taxon>Chromadorea</taxon>
        <taxon>Rhabditida</taxon>
        <taxon>Tylenchina</taxon>
        <taxon>Cephalobomorpha</taxon>
        <taxon>Cephaloboidea</taxon>
        <taxon>Cephalobidae</taxon>
        <taxon>Acrobeloides</taxon>
    </lineage>
</organism>
<dbReference type="GO" id="GO:0004364">
    <property type="term" value="F:glutathione transferase activity"/>
    <property type="evidence" value="ECO:0007669"/>
    <property type="project" value="TreeGrafter"/>
</dbReference>
<dbReference type="Proteomes" id="UP000887540">
    <property type="component" value="Unplaced"/>
</dbReference>
<dbReference type="PANTHER" id="PTHR42673:SF4">
    <property type="entry name" value="MALEYLACETOACETATE ISOMERASE"/>
    <property type="match status" value="1"/>
</dbReference>
<dbReference type="NCBIfam" id="TIGR01262">
    <property type="entry name" value="maiA"/>
    <property type="match status" value="1"/>
</dbReference>
<evidence type="ECO:0000256" key="4">
    <source>
        <dbReference type="ARBA" id="ARBA00010007"/>
    </source>
</evidence>
<keyword evidence="11" id="KW-1185">Reference proteome</keyword>
<dbReference type="CDD" id="cd03042">
    <property type="entry name" value="GST_N_Zeta"/>
    <property type="match status" value="1"/>
</dbReference>
<evidence type="ECO:0000256" key="3">
    <source>
        <dbReference type="ARBA" id="ARBA00004671"/>
    </source>
</evidence>
<evidence type="ECO:0000256" key="6">
    <source>
        <dbReference type="ARBA" id="ARBA00022878"/>
    </source>
</evidence>
<evidence type="ECO:0000256" key="2">
    <source>
        <dbReference type="ARBA" id="ARBA00001955"/>
    </source>
</evidence>
<dbReference type="WBParaSite" id="ACRNAN_scaffold578.g10161.t1">
    <property type="protein sequence ID" value="ACRNAN_scaffold578.g10161.t1"/>
    <property type="gene ID" value="ACRNAN_scaffold578.g10161"/>
</dbReference>
<evidence type="ECO:0000313" key="11">
    <source>
        <dbReference type="Proteomes" id="UP000887540"/>
    </source>
</evidence>
<comment type="cofactor">
    <cofactor evidence="2">
        <name>glutathione</name>
        <dbReference type="ChEBI" id="CHEBI:57925"/>
    </cofactor>
</comment>